<organism evidence="1 2">
    <name type="scientific">Acidiphilium multivorum (strain DSM 11245 / JCM 8867 / NBRC 100883 / AIU 301)</name>
    <dbReference type="NCBI Taxonomy" id="926570"/>
    <lineage>
        <taxon>Bacteria</taxon>
        <taxon>Pseudomonadati</taxon>
        <taxon>Pseudomonadota</taxon>
        <taxon>Alphaproteobacteria</taxon>
        <taxon>Acetobacterales</taxon>
        <taxon>Acidocellaceae</taxon>
        <taxon>Acidiphilium</taxon>
    </lineage>
</organism>
<gene>
    <name evidence="1" type="ordered locus">ACMV_P3_00220</name>
</gene>
<evidence type="ECO:0000313" key="2">
    <source>
        <dbReference type="Proteomes" id="UP000007100"/>
    </source>
</evidence>
<name>F0J7V4_ACIMA</name>
<keyword evidence="1" id="KW-0614">Plasmid</keyword>
<evidence type="ECO:0000313" key="1">
    <source>
        <dbReference type="EMBL" id="BAJ83171.1"/>
    </source>
</evidence>
<dbReference type="HOGENOM" id="CLU_910978_0_0_5"/>
<dbReference type="RefSeq" id="WP_013635101.1">
    <property type="nucleotide sequence ID" value="NC_015179.1"/>
</dbReference>
<reference evidence="1 2" key="1">
    <citation type="submission" date="2010-12" db="EMBL/GenBank/DDBJ databases">
        <title>Whole genome sequence of Acidiphilium multivorum AIU301.</title>
        <authorList>
            <person name="Narita-Yamada S."/>
            <person name="Nakamura S."/>
            <person name="Ito N."/>
            <person name="Takarada H."/>
            <person name="Katano Y."/>
            <person name="Nakazawa H."/>
            <person name="Hosoyama A."/>
            <person name="Yamada R."/>
            <person name="Fujita N."/>
        </authorList>
    </citation>
    <scope>NUCLEOTIDE SEQUENCE [LARGE SCALE GENOMIC DNA]</scope>
    <source>
        <strain evidence="2">DSM 11245 / JCM 8867 / AIU301</strain>
        <plasmid evidence="1 2">pACMV3</plasmid>
    </source>
</reference>
<dbReference type="OrthoDB" id="7222498at2"/>
<dbReference type="Proteomes" id="UP000007100">
    <property type="component" value="Plasmid pACMV3"/>
</dbReference>
<accession>F0J7V4</accession>
<dbReference type="KEGG" id="amv:ACMV_P3_00220"/>
<dbReference type="EMBL" id="AP012038">
    <property type="protein sequence ID" value="BAJ83171.1"/>
    <property type="molecule type" value="Genomic_DNA"/>
</dbReference>
<proteinExistence type="predicted"/>
<protein>
    <submittedName>
        <fullName evidence="1">Uncharacterized protein</fullName>
    </submittedName>
</protein>
<sequence length="305" mass="32819">MATDIETAYREIAGFAPDQEAINRIRSAGRILRLQDQDSGWLLLITLEAHNAAIRNTLDAASTLAAAAGTAAADAGKAATAIAREIGRAGPTLAKSIQNAALEVGRDLRGSIDQATGAAKDTIAETIATGTTRMDGAIAETFRQATDLLDQAANNLRAGATETRDHFIQHWQSLAADATSKALDKRVQIEAARSRRASLRTFAIAFVIAAITFGASVFIAHRQGWQHGYRTGKADLLTHIHDQKLRASWANTPDGMLAYQLYKAGFIRELATCSGQGWKIKTRGGKPLCLPYQTKNGSIYGWFLK</sequence>
<keyword evidence="2" id="KW-1185">Reference proteome</keyword>
<dbReference type="AlphaFoldDB" id="F0J7V4"/>
<geneLocation type="plasmid" evidence="1 2">
    <name>pACMV3</name>
</geneLocation>